<protein>
    <submittedName>
        <fullName evidence="1">Uncharacterized protein</fullName>
    </submittedName>
</protein>
<name>A0AA38TG13_9ASTR</name>
<evidence type="ECO:0000313" key="1">
    <source>
        <dbReference type="EMBL" id="KAJ9554080.1"/>
    </source>
</evidence>
<accession>A0AA38TG13</accession>
<dbReference type="EMBL" id="JARYMX010000004">
    <property type="protein sequence ID" value="KAJ9554080.1"/>
    <property type="molecule type" value="Genomic_DNA"/>
</dbReference>
<keyword evidence="2" id="KW-1185">Reference proteome</keyword>
<dbReference type="Proteomes" id="UP001172457">
    <property type="component" value="Chromosome 4"/>
</dbReference>
<proteinExistence type="predicted"/>
<sequence>MSYTTVPFYSPEESLRLIMGKWKLTGQNFPVWKLHLENVLRAQGKVYVIDKPLSRPKSNAPEKEFAEYFKFMADESDVMSIMSFSASLEYTVDLKVKFCHEVVKSIEDQVGFYRNSGKYFDPGLHALAVGLRPKNCRGLVWAQCGLGYLFQKKIYLIMKEIFSLKLKRGQSVKDNLLEIRRLFKCLSRLGYKITQEELVYLMWFSLPNEIRVTASEYMGEPRMDVAKVHEDILDSLEPKEASADLMDTDWINELGDLSCLECGSQDICVHSFNTGQMDIGLPDAPGSGNHICNHLQGFKIRETLRKDRSNLRVGEGTMLVAEAVGSYSLSLPSGLVLELENCYYFSLDDGSHLGFPTQEDGDSMINTRRIRLEEIRRQICRSRRHHNGVADEPDQADGQPETIGLFITDGLRGGGGVGYGMVDDGTAVVNMGGLWFVENVKMVEVTMVAVDSGGKERVANVVEAGVVVRLESRRDGVLGEEHSEEHQGERCPQLRTGSTNCLTDGNLLKTLVGGICFQGPLQCFSQVPAEWHGWLHFVTDHTGDQEFIILIMVLLVTNRVKPIETYRFTVLMFDELQYGE</sequence>
<gene>
    <name evidence="1" type="ORF">OSB04_018125</name>
</gene>
<reference evidence="1" key="1">
    <citation type="submission" date="2023-03" db="EMBL/GenBank/DDBJ databases">
        <title>Chromosome-scale reference genome and RAD-based genetic map of yellow starthistle (Centaurea solstitialis) reveal putative structural variation and QTLs associated with invader traits.</title>
        <authorList>
            <person name="Reatini B."/>
            <person name="Cang F.A."/>
            <person name="Jiang Q."/>
            <person name="Mckibben M.T.W."/>
            <person name="Barker M.S."/>
            <person name="Rieseberg L.H."/>
            <person name="Dlugosch K.M."/>
        </authorList>
    </citation>
    <scope>NUCLEOTIDE SEQUENCE</scope>
    <source>
        <strain evidence="1">CAN-66</strain>
        <tissue evidence="1">Leaf</tissue>
    </source>
</reference>
<comment type="caution">
    <text evidence="1">The sequence shown here is derived from an EMBL/GenBank/DDBJ whole genome shotgun (WGS) entry which is preliminary data.</text>
</comment>
<organism evidence="1 2">
    <name type="scientific">Centaurea solstitialis</name>
    <name type="common">yellow star-thistle</name>
    <dbReference type="NCBI Taxonomy" id="347529"/>
    <lineage>
        <taxon>Eukaryota</taxon>
        <taxon>Viridiplantae</taxon>
        <taxon>Streptophyta</taxon>
        <taxon>Embryophyta</taxon>
        <taxon>Tracheophyta</taxon>
        <taxon>Spermatophyta</taxon>
        <taxon>Magnoliopsida</taxon>
        <taxon>eudicotyledons</taxon>
        <taxon>Gunneridae</taxon>
        <taxon>Pentapetalae</taxon>
        <taxon>asterids</taxon>
        <taxon>campanulids</taxon>
        <taxon>Asterales</taxon>
        <taxon>Asteraceae</taxon>
        <taxon>Carduoideae</taxon>
        <taxon>Cardueae</taxon>
        <taxon>Centaureinae</taxon>
        <taxon>Centaurea</taxon>
    </lineage>
</organism>
<dbReference type="AlphaFoldDB" id="A0AA38TG13"/>
<evidence type="ECO:0000313" key="2">
    <source>
        <dbReference type="Proteomes" id="UP001172457"/>
    </source>
</evidence>